<evidence type="ECO:0000256" key="2">
    <source>
        <dbReference type="PIRNR" id="PIRNR016661"/>
    </source>
</evidence>
<feature type="transmembrane region" description="Helical" evidence="3">
    <location>
        <begin position="89"/>
        <end position="107"/>
    </location>
</feature>
<comment type="subcellular location">
    <subcellularLocation>
        <location evidence="2">Cell membrane</location>
        <topology evidence="2">Multi-pass membrane protein</topology>
    </subcellularLocation>
</comment>
<reference evidence="4 5" key="1">
    <citation type="submission" date="2020-08" db="EMBL/GenBank/DDBJ databases">
        <authorList>
            <person name="Ren C."/>
            <person name="Gu Y."/>
            <person name="Xu Y."/>
        </authorList>
    </citation>
    <scope>NUCLEOTIDE SEQUENCE [LARGE SCALE GENOMIC DNA]</scope>
    <source>
        <strain evidence="4 5">LBM18003</strain>
    </source>
</reference>
<dbReference type="RefSeq" id="WP_212507134.1">
    <property type="nucleotide sequence ID" value="NZ_CP060696.1"/>
</dbReference>
<accession>A0A7G9WHA7</accession>
<evidence type="ECO:0000313" key="5">
    <source>
        <dbReference type="Proteomes" id="UP000516046"/>
    </source>
</evidence>
<proteinExistence type="inferred from homology"/>
<keyword evidence="2" id="KW-1003">Cell membrane</keyword>
<keyword evidence="5" id="KW-1185">Reference proteome</keyword>
<sequence length="191" mass="19846">MNLKTSTKNLVLCAMCAALTCVLAPISIPVGQVPISLATFAVMLSAALLGPKWGVLSQVVYLLLGCIGVPVFAGFSAGVGCIVGPTGGYLLGYLVLAAVEGLLYRLLSSEKQKLLKKSGVLIVSMVVGTAALYTMGTIWFITVTHTPLAAALLACVVPFLLGDAVKIAVVTVLAPQLERVLNRLNHRAQAV</sequence>
<comment type="similarity">
    <text evidence="1 2">Belongs to the BioY family.</text>
</comment>
<feature type="transmembrane region" description="Helical" evidence="3">
    <location>
        <begin position="59"/>
        <end position="83"/>
    </location>
</feature>
<dbReference type="Proteomes" id="UP000516046">
    <property type="component" value="Chromosome"/>
</dbReference>
<dbReference type="Gene3D" id="1.10.1760.20">
    <property type="match status" value="1"/>
</dbReference>
<dbReference type="PANTHER" id="PTHR34295">
    <property type="entry name" value="BIOTIN TRANSPORTER BIOY"/>
    <property type="match status" value="1"/>
</dbReference>
<feature type="transmembrane region" description="Helical" evidence="3">
    <location>
        <begin position="119"/>
        <end position="142"/>
    </location>
</feature>
<keyword evidence="3" id="KW-0812">Transmembrane</keyword>
<dbReference type="EMBL" id="CP060696">
    <property type="protein sequence ID" value="QNO18069.1"/>
    <property type="molecule type" value="Genomic_DNA"/>
</dbReference>
<feature type="transmembrane region" description="Helical" evidence="3">
    <location>
        <begin position="148"/>
        <end position="174"/>
    </location>
</feature>
<keyword evidence="3" id="KW-1133">Transmembrane helix</keyword>
<dbReference type="GO" id="GO:0005886">
    <property type="term" value="C:plasma membrane"/>
    <property type="evidence" value="ECO:0007669"/>
    <property type="project" value="UniProtKB-SubCell"/>
</dbReference>
<dbReference type="PIRSF" id="PIRSF016661">
    <property type="entry name" value="BioY"/>
    <property type="match status" value="1"/>
</dbReference>
<evidence type="ECO:0000256" key="1">
    <source>
        <dbReference type="ARBA" id="ARBA00010692"/>
    </source>
</evidence>
<dbReference type="GO" id="GO:0015225">
    <property type="term" value="F:biotin transmembrane transporter activity"/>
    <property type="evidence" value="ECO:0007669"/>
    <property type="project" value="UniProtKB-UniRule"/>
</dbReference>
<keyword evidence="2 3" id="KW-0472">Membrane</keyword>
<keyword evidence="2" id="KW-0813">Transport</keyword>
<dbReference type="Pfam" id="PF02632">
    <property type="entry name" value="BioY"/>
    <property type="match status" value="1"/>
</dbReference>
<dbReference type="KEGG" id="caml:H6X83_14335"/>
<dbReference type="AlphaFoldDB" id="A0A7G9WHA7"/>
<dbReference type="PANTHER" id="PTHR34295:SF1">
    <property type="entry name" value="BIOTIN TRANSPORTER BIOY"/>
    <property type="match status" value="1"/>
</dbReference>
<gene>
    <name evidence="4" type="ORF">H6X83_14335</name>
</gene>
<dbReference type="InterPro" id="IPR003784">
    <property type="entry name" value="BioY"/>
</dbReference>
<feature type="transmembrane region" description="Helical" evidence="3">
    <location>
        <begin position="33"/>
        <end position="50"/>
    </location>
</feature>
<name>A0A7G9WHA7_9FIRM</name>
<protein>
    <recommendedName>
        <fullName evidence="2">Biotin transporter</fullName>
    </recommendedName>
</protein>
<evidence type="ECO:0000313" key="4">
    <source>
        <dbReference type="EMBL" id="QNO18069.1"/>
    </source>
</evidence>
<evidence type="ECO:0000256" key="3">
    <source>
        <dbReference type="SAM" id="Phobius"/>
    </source>
</evidence>
<organism evidence="4 5">
    <name type="scientific">Caproicibacterium amylolyticum</name>
    <dbReference type="NCBI Taxonomy" id="2766537"/>
    <lineage>
        <taxon>Bacteria</taxon>
        <taxon>Bacillati</taxon>
        <taxon>Bacillota</taxon>
        <taxon>Clostridia</taxon>
        <taxon>Eubacteriales</taxon>
        <taxon>Oscillospiraceae</taxon>
        <taxon>Caproicibacterium</taxon>
    </lineage>
</organism>